<evidence type="ECO:0000313" key="2">
    <source>
        <dbReference type="Proteomes" id="UP001055879"/>
    </source>
</evidence>
<dbReference type="Proteomes" id="UP001055879">
    <property type="component" value="Linkage Group LG10"/>
</dbReference>
<accession>A0ACB8ZLH8</accession>
<organism evidence="1 2">
    <name type="scientific">Arctium lappa</name>
    <name type="common">Greater burdock</name>
    <name type="synonym">Lappa major</name>
    <dbReference type="NCBI Taxonomy" id="4217"/>
    <lineage>
        <taxon>Eukaryota</taxon>
        <taxon>Viridiplantae</taxon>
        <taxon>Streptophyta</taxon>
        <taxon>Embryophyta</taxon>
        <taxon>Tracheophyta</taxon>
        <taxon>Spermatophyta</taxon>
        <taxon>Magnoliopsida</taxon>
        <taxon>eudicotyledons</taxon>
        <taxon>Gunneridae</taxon>
        <taxon>Pentapetalae</taxon>
        <taxon>asterids</taxon>
        <taxon>campanulids</taxon>
        <taxon>Asterales</taxon>
        <taxon>Asteraceae</taxon>
        <taxon>Carduoideae</taxon>
        <taxon>Cardueae</taxon>
        <taxon>Arctiinae</taxon>
        <taxon>Arctium</taxon>
    </lineage>
</organism>
<sequence length="360" mass="40707">MPPLCWRHHTLIQALLSRGPLKEKEFQSIFFDVTGKSVDSHQQLFNEYLRKINMELSYVQFELRACRNQYEGGVYYGVINNVADEQSKLGTRYTVPQIAFYKGIIEAIVQDATAQGTISNIAALNVRLENQGASTQVPPAFKNFSMSQKEKSLQEFVQDQWLCTTPDGKIGLGVRSFLDLRSWFHNNEVPTCDVCNEAGIKADLCPNGSCTVRIHEYCLKAKFSQSRIDKVCPKCGTQWPYVVAKAEAVEEEDADVHQPPLVRKRPRRSRIVEEDESQPPSEPLGRRNLRSSRDGQEDESDGPSQVQPSSDPSSRRVRKVEDEESIGQRRKKVQTSNDGSGSGPSQETRRSTRTSSRLHR</sequence>
<keyword evidence="2" id="KW-1185">Reference proteome</keyword>
<proteinExistence type="predicted"/>
<protein>
    <submittedName>
        <fullName evidence="1">Uncharacterized protein</fullName>
    </submittedName>
</protein>
<evidence type="ECO:0000313" key="1">
    <source>
        <dbReference type="EMBL" id="KAI3697000.1"/>
    </source>
</evidence>
<dbReference type="EMBL" id="CM042056">
    <property type="protein sequence ID" value="KAI3697000.1"/>
    <property type="molecule type" value="Genomic_DNA"/>
</dbReference>
<gene>
    <name evidence="1" type="ORF">L6452_29690</name>
</gene>
<reference evidence="2" key="1">
    <citation type="journal article" date="2022" name="Mol. Ecol. Resour.">
        <title>The genomes of chicory, endive, great burdock and yacon provide insights into Asteraceae palaeo-polyploidization history and plant inulin production.</title>
        <authorList>
            <person name="Fan W."/>
            <person name="Wang S."/>
            <person name="Wang H."/>
            <person name="Wang A."/>
            <person name="Jiang F."/>
            <person name="Liu H."/>
            <person name="Zhao H."/>
            <person name="Xu D."/>
            <person name="Zhang Y."/>
        </authorList>
    </citation>
    <scope>NUCLEOTIDE SEQUENCE [LARGE SCALE GENOMIC DNA]</scope>
    <source>
        <strain evidence="2">cv. Niubang</strain>
    </source>
</reference>
<comment type="caution">
    <text evidence="1">The sequence shown here is derived from an EMBL/GenBank/DDBJ whole genome shotgun (WGS) entry which is preliminary data.</text>
</comment>
<reference evidence="1 2" key="2">
    <citation type="journal article" date="2022" name="Mol. Ecol. Resour.">
        <title>The genomes of chicory, endive, great burdock and yacon provide insights into Asteraceae paleo-polyploidization history and plant inulin production.</title>
        <authorList>
            <person name="Fan W."/>
            <person name="Wang S."/>
            <person name="Wang H."/>
            <person name="Wang A."/>
            <person name="Jiang F."/>
            <person name="Liu H."/>
            <person name="Zhao H."/>
            <person name="Xu D."/>
            <person name="Zhang Y."/>
        </authorList>
    </citation>
    <scope>NUCLEOTIDE SEQUENCE [LARGE SCALE GENOMIC DNA]</scope>
    <source>
        <strain evidence="2">cv. Niubang</strain>
    </source>
</reference>
<name>A0ACB8ZLH8_ARCLA</name>